<reference evidence="9 10" key="1">
    <citation type="submission" date="2018-07" db="EMBL/GenBank/DDBJ databases">
        <title>Freshwater and sediment microbial communities from various areas in North America, analyzing microbe dynamics in response to fracking.</title>
        <authorList>
            <person name="Lamendella R."/>
        </authorList>
    </citation>
    <scope>NUCLEOTIDE SEQUENCE [LARGE SCALE GENOMIC DNA]</scope>
    <source>
        <strain evidence="9 10">160A</strain>
    </source>
</reference>
<dbReference type="GO" id="GO:0005886">
    <property type="term" value="C:plasma membrane"/>
    <property type="evidence" value="ECO:0007669"/>
    <property type="project" value="UniProtKB-SubCell"/>
</dbReference>
<feature type="transmembrane region" description="Helical" evidence="6">
    <location>
        <begin position="416"/>
        <end position="436"/>
    </location>
</feature>
<keyword evidence="10" id="KW-1185">Reference proteome</keyword>
<dbReference type="InterPro" id="IPR003838">
    <property type="entry name" value="ABC3_permease_C"/>
</dbReference>
<sequence length="785" mass="88874">MLNLKLAIRHLLKEKFFVTVNLIGLTVALAVALVIISFVGYHYSYDRDVVGYDKVYRIISRINNGTFWASTFSAFDKALEDQPEIESYTTFYKNDEQFDLLNGDRVVRIKEPVYGDRRFMEFFGIELKSGDVSFLEEPNTVLLSQQAAANLFGDTDPLGKMVELKYNAQDQAQNRSCRVVGVISKDQENSHLKYDMILSKYGHYEQTLNHIDGMKVYGAYVYLRLYENADPVVLSDKFNSLLEPFIGDAHGPPLEAFESKLQPLSEVHFTPGLIRDISLGVRQSHLDILLIVGVLLFLTALFNFLVMDVTIRDTNLKQSHIMQIMGSSRTRIWLYHLWRVVLLVLIGGTLAVMVVKLLRELISGLFTGWSIDFGDSGFWLVVIGLSACIVLVSGLSDLRNVFKKSVLSGSRLNSSVPLLLFQFSIVAGLIAFGLLLNKQLNFIREKDLGFNPENIAVVRVSGPRNEKINVLKEEVLKLPGVKSAATAQHYPGFRLQDLNLELGNQNYPFKFAMVDPDAINTLDIKVEEVFSENQEFSIFINESFYIALLKSFAQEDIVAGNFPGSEDDSPEKIDFFVSGVVDDFHYNSLYDEVGNFAFFVQSPKDHHYRFLLVKYEEGRALEVMEGIDKTFSIIYPGPAFEPVFLDEQLRSQYESEERLLSVTGWFAIIAVLIAVTGLFAYSSYLVRRRTKEIGIRKVNGALVSEVIVLLNKGLLKWVAVSFLLAIPFALWGMHEWLKSFAYHTAVSWWIFAATGLIVFAVAAITVSWNCWRAAIRNPVEALRYE</sequence>
<evidence type="ECO:0000256" key="4">
    <source>
        <dbReference type="ARBA" id="ARBA00022989"/>
    </source>
</evidence>
<evidence type="ECO:0000256" key="3">
    <source>
        <dbReference type="ARBA" id="ARBA00022692"/>
    </source>
</evidence>
<feature type="transmembrane region" description="Helical" evidence="6">
    <location>
        <begin position="288"/>
        <end position="311"/>
    </location>
</feature>
<evidence type="ECO:0000313" key="9">
    <source>
        <dbReference type="EMBL" id="RCW30787.1"/>
    </source>
</evidence>
<name>A0A2T0XP33_9BACT</name>
<comment type="caution">
    <text evidence="9">The sequence shown here is derived from an EMBL/GenBank/DDBJ whole genome shotgun (WGS) entry which is preliminary data.</text>
</comment>
<evidence type="ECO:0000259" key="8">
    <source>
        <dbReference type="Pfam" id="PF12704"/>
    </source>
</evidence>
<proteinExistence type="predicted"/>
<feature type="transmembrane region" description="Helical" evidence="6">
    <location>
        <begin position="378"/>
        <end position="395"/>
    </location>
</feature>
<keyword evidence="2" id="KW-1003">Cell membrane</keyword>
<accession>A0A2T0XP33</accession>
<gene>
    <name evidence="9" type="ORF">DFO77_1205</name>
</gene>
<feature type="domain" description="MacB-like periplasmic core" evidence="8">
    <location>
        <begin position="20"/>
        <end position="234"/>
    </location>
</feature>
<keyword evidence="3 6" id="KW-0812">Transmembrane</keyword>
<keyword evidence="5 6" id="KW-0472">Membrane</keyword>
<feature type="transmembrane region" description="Helical" evidence="6">
    <location>
        <begin position="20"/>
        <end position="43"/>
    </location>
</feature>
<dbReference type="OrthoDB" id="1109404at2"/>
<dbReference type="GO" id="GO:0022857">
    <property type="term" value="F:transmembrane transporter activity"/>
    <property type="evidence" value="ECO:0007669"/>
    <property type="project" value="TreeGrafter"/>
</dbReference>
<feature type="transmembrane region" description="Helical" evidence="6">
    <location>
        <begin position="746"/>
        <end position="768"/>
    </location>
</feature>
<feature type="transmembrane region" description="Helical" evidence="6">
    <location>
        <begin position="714"/>
        <end position="734"/>
    </location>
</feature>
<evidence type="ECO:0000313" key="10">
    <source>
        <dbReference type="Proteomes" id="UP000252733"/>
    </source>
</evidence>
<comment type="subcellular location">
    <subcellularLocation>
        <location evidence="1">Cell membrane</location>
        <topology evidence="1">Multi-pass membrane protein</topology>
    </subcellularLocation>
</comment>
<dbReference type="InterPro" id="IPR050250">
    <property type="entry name" value="Macrolide_Exporter_MacB"/>
</dbReference>
<feature type="transmembrane region" description="Helical" evidence="6">
    <location>
        <begin position="332"/>
        <end position="358"/>
    </location>
</feature>
<feature type="transmembrane region" description="Helical" evidence="6">
    <location>
        <begin position="665"/>
        <end position="686"/>
    </location>
</feature>
<dbReference type="STRING" id="1168289.GCA_000259075_03935"/>
<evidence type="ECO:0000256" key="6">
    <source>
        <dbReference type="SAM" id="Phobius"/>
    </source>
</evidence>
<evidence type="ECO:0000256" key="1">
    <source>
        <dbReference type="ARBA" id="ARBA00004651"/>
    </source>
</evidence>
<evidence type="ECO:0000256" key="2">
    <source>
        <dbReference type="ARBA" id="ARBA00022475"/>
    </source>
</evidence>
<dbReference type="PANTHER" id="PTHR30572:SF18">
    <property type="entry name" value="ABC-TYPE MACROLIDE FAMILY EXPORT SYSTEM PERMEASE COMPONENT 2"/>
    <property type="match status" value="1"/>
</dbReference>
<dbReference type="Pfam" id="PF12704">
    <property type="entry name" value="MacB_PCD"/>
    <property type="match status" value="1"/>
</dbReference>
<evidence type="ECO:0000256" key="5">
    <source>
        <dbReference type="ARBA" id="ARBA00023136"/>
    </source>
</evidence>
<protein>
    <submittedName>
        <fullName evidence="9">FtsX-like permease family protein</fullName>
    </submittedName>
</protein>
<dbReference type="PANTHER" id="PTHR30572">
    <property type="entry name" value="MEMBRANE COMPONENT OF TRANSPORTER-RELATED"/>
    <property type="match status" value="1"/>
</dbReference>
<dbReference type="Proteomes" id="UP000252733">
    <property type="component" value="Unassembled WGS sequence"/>
</dbReference>
<dbReference type="EMBL" id="QPIZ01000020">
    <property type="protein sequence ID" value="RCW30787.1"/>
    <property type="molecule type" value="Genomic_DNA"/>
</dbReference>
<dbReference type="AlphaFoldDB" id="A0A2T0XP33"/>
<keyword evidence="4 6" id="KW-1133">Transmembrane helix</keyword>
<feature type="domain" description="ABC3 transporter permease C-terminal" evidence="7">
    <location>
        <begin position="666"/>
        <end position="776"/>
    </location>
</feature>
<dbReference type="InterPro" id="IPR025857">
    <property type="entry name" value="MacB_PCD"/>
</dbReference>
<dbReference type="Pfam" id="PF02687">
    <property type="entry name" value="FtsX"/>
    <property type="match status" value="1"/>
</dbReference>
<dbReference type="RefSeq" id="WP_106152665.1">
    <property type="nucleotide sequence ID" value="NZ_PVTS01000005.1"/>
</dbReference>
<organism evidence="9 10">
    <name type="scientific">Marinilabilia salmonicolor</name>
    <dbReference type="NCBI Taxonomy" id="989"/>
    <lineage>
        <taxon>Bacteria</taxon>
        <taxon>Pseudomonadati</taxon>
        <taxon>Bacteroidota</taxon>
        <taxon>Bacteroidia</taxon>
        <taxon>Marinilabiliales</taxon>
        <taxon>Marinilabiliaceae</taxon>
        <taxon>Marinilabilia</taxon>
    </lineage>
</organism>
<evidence type="ECO:0000259" key="7">
    <source>
        <dbReference type="Pfam" id="PF02687"/>
    </source>
</evidence>